<evidence type="ECO:0008006" key="3">
    <source>
        <dbReference type="Google" id="ProtNLM"/>
    </source>
</evidence>
<dbReference type="Proteomes" id="UP000263642">
    <property type="component" value="Unassembled WGS sequence"/>
</dbReference>
<name>A0A3D3R1J5_9PLAN</name>
<dbReference type="Pfam" id="PF16868">
    <property type="entry name" value="NMT1_3"/>
    <property type="match status" value="1"/>
</dbReference>
<dbReference type="EMBL" id="DQAY01000022">
    <property type="protein sequence ID" value="HCO22088.1"/>
    <property type="molecule type" value="Genomic_DNA"/>
</dbReference>
<dbReference type="Gene3D" id="3.40.190.10">
    <property type="entry name" value="Periplasmic binding protein-like II"/>
    <property type="match status" value="2"/>
</dbReference>
<evidence type="ECO:0000313" key="1">
    <source>
        <dbReference type="EMBL" id="HCO22088.1"/>
    </source>
</evidence>
<accession>A0A3D3R1J5</accession>
<dbReference type="PANTHER" id="PTHR42941">
    <property type="entry name" value="SLL1037 PROTEIN"/>
    <property type="match status" value="1"/>
</dbReference>
<dbReference type="InterPro" id="IPR011852">
    <property type="entry name" value="TRAP_TAXI"/>
</dbReference>
<evidence type="ECO:0000313" key="2">
    <source>
        <dbReference type="Proteomes" id="UP000263642"/>
    </source>
</evidence>
<organism evidence="1 2">
    <name type="scientific">Gimesia maris</name>
    <dbReference type="NCBI Taxonomy" id="122"/>
    <lineage>
        <taxon>Bacteria</taxon>
        <taxon>Pseudomonadati</taxon>
        <taxon>Planctomycetota</taxon>
        <taxon>Planctomycetia</taxon>
        <taxon>Planctomycetales</taxon>
        <taxon>Planctomycetaceae</taxon>
        <taxon>Gimesia</taxon>
    </lineage>
</organism>
<sequence>MKRSAIKVLLVILLIFLPVILHQAYRWMTALPDQITIAAGHPEGRYYSMALQLKDLLEEQLGTNVKVIQTKGSLENLALLRGGEADLGFYQPGAEYVLKGFQAAPENADAPKQVESNRICFIANLYSQVVHVIVPVDSDIKKLADLKGHRIALGEQGSGDLAASLPLLKHAQIKLEEITPAYLSYEEIEEQFKQQQLDAAIMTVGIEAPVLHELLDTGKYRILEIPYIEALTRKETHFEEYEIPAGMFRRADLVVPPQDLQTVACGAHLLARESVSDDMVSGVTSIILHQDFSKQLQLNELIEGGYSFARDSQGFPLHAGADHIYNPELKPFLNSEFVEVTEGMRSFIVSMLIASYLLWRQIQKRREKAKEHKLDRYIRQLLAIENKQMKLDGNQHSDGPALQILLDEVTALRQENLKQFSAHELNEDRATDAFLEMCHALSDKINAKLLGWKIDRLGEKINRSPES</sequence>
<comment type="caution">
    <text evidence="1">The sequence shown here is derived from an EMBL/GenBank/DDBJ whole genome shotgun (WGS) entry which is preliminary data.</text>
</comment>
<proteinExistence type="predicted"/>
<gene>
    <name evidence="1" type="ORF">DIT97_03105</name>
</gene>
<dbReference type="NCBIfam" id="TIGR02122">
    <property type="entry name" value="TRAP_TAXI"/>
    <property type="match status" value="1"/>
</dbReference>
<dbReference type="SUPFAM" id="SSF53850">
    <property type="entry name" value="Periplasmic binding protein-like II"/>
    <property type="match status" value="1"/>
</dbReference>
<dbReference type="AlphaFoldDB" id="A0A3D3R1J5"/>
<reference evidence="1 2" key="1">
    <citation type="journal article" date="2018" name="Nat. Biotechnol.">
        <title>A standardized bacterial taxonomy based on genome phylogeny substantially revises the tree of life.</title>
        <authorList>
            <person name="Parks D.H."/>
            <person name="Chuvochina M."/>
            <person name="Waite D.W."/>
            <person name="Rinke C."/>
            <person name="Skarshewski A."/>
            <person name="Chaumeil P.A."/>
            <person name="Hugenholtz P."/>
        </authorList>
    </citation>
    <scope>NUCLEOTIDE SEQUENCE [LARGE SCALE GENOMIC DNA]</scope>
    <source>
        <strain evidence="1">UBA9375</strain>
    </source>
</reference>
<dbReference type="PANTHER" id="PTHR42941:SF1">
    <property type="entry name" value="SLL1037 PROTEIN"/>
    <property type="match status" value="1"/>
</dbReference>
<protein>
    <recommendedName>
        <fullName evidence="3">Alkanesulfonate transporter substrate-binding subunit</fullName>
    </recommendedName>
</protein>